<organism evidence="7 8">
    <name type="scientific">Phoenicibacter congonensis</name>
    <dbReference type="NCBI Taxonomy" id="1944646"/>
    <lineage>
        <taxon>Bacteria</taxon>
        <taxon>Bacillati</taxon>
        <taxon>Actinomycetota</taxon>
        <taxon>Coriobacteriia</taxon>
        <taxon>Eggerthellales</taxon>
        <taxon>Eggerthellaceae</taxon>
        <taxon>Phoenicibacter</taxon>
    </lineage>
</organism>
<proteinExistence type="predicted"/>
<dbReference type="PROSITE" id="PS51918">
    <property type="entry name" value="RADICAL_SAM"/>
    <property type="match status" value="1"/>
</dbReference>
<keyword evidence="5" id="KW-0411">Iron-sulfur</keyword>
<dbReference type="SMART" id="SM00729">
    <property type="entry name" value="Elp3"/>
    <property type="match status" value="1"/>
</dbReference>
<evidence type="ECO:0000256" key="2">
    <source>
        <dbReference type="ARBA" id="ARBA00022691"/>
    </source>
</evidence>
<dbReference type="InterPro" id="IPR006638">
    <property type="entry name" value="Elp3/MiaA/NifB-like_rSAM"/>
</dbReference>
<gene>
    <name evidence="7" type="ORF">Q3982_03415</name>
</gene>
<reference evidence="7" key="1">
    <citation type="submission" date="2023-07" db="EMBL/GenBank/DDBJ databases">
        <title>Between Cages and Wild: Unraveling the Impact of Captivity on Animal Microbiomes and Antimicrobial Resistance.</title>
        <authorList>
            <person name="Schmartz G.P."/>
            <person name="Rehner J."/>
            <person name="Schuff M.J."/>
            <person name="Becker S.L."/>
            <person name="Kravczyk M."/>
            <person name="Gurevich A."/>
            <person name="Francke R."/>
            <person name="Mueller R."/>
            <person name="Keller V."/>
            <person name="Keller A."/>
        </authorList>
    </citation>
    <scope>NUCLEOTIDE SEQUENCE</scope>
    <source>
        <strain evidence="7">S12M_St_49</strain>
    </source>
</reference>
<dbReference type="GO" id="GO:0051536">
    <property type="term" value="F:iron-sulfur cluster binding"/>
    <property type="evidence" value="ECO:0007669"/>
    <property type="project" value="UniProtKB-KW"/>
</dbReference>
<dbReference type="SUPFAM" id="SSF102114">
    <property type="entry name" value="Radical SAM enzymes"/>
    <property type="match status" value="1"/>
</dbReference>
<dbReference type="InterPro" id="IPR013785">
    <property type="entry name" value="Aldolase_TIM"/>
</dbReference>
<dbReference type="PANTHER" id="PTHR43409">
    <property type="entry name" value="ANAEROBIC MAGNESIUM-PROTOPORPHYRIN IX MONOMETHYL ESTER CYCLASE-RELATED"/>
    <property type="match status" value="1"/>
</dbReference>
<dbReference type="PANTHER" id="PTHR43409:SF4">
    <property type="entry name" value="RADICAL SAM SUPERFAMILY PROTEIN"/>
    <property type="match status" value="1"/>
</dbReference>
<dbReference type="InterPro" id="IPR051198">
    <property type="entry name" value="BchE-like"/>
</dbReference>
<dbReference type="SFLD" id="SFLDG01095">
    <property type="entry name" value="Uncharacterised_Radical_SAM_Su"/>
    <property type="match status" value="1"/>
</dbReference>
<keyword evidence="8" id="KW-1185">Reference proteome</keyword>
<dbReference type="PROSITE" id="PS51257">
    <property type="entry name" value="PROKAR_LIPOPROTEIN"/>
    <property type="match status" value="1"/>
</dbReference>
<evidence type="ECO:0000256" key="1">
    <source>
        <dbReference type="ARBA" id="ARBA00001966"/>
    </source>
</evidence>
<evidence type="ECO:0000259" key="6">
    <source>
        <dbReference type="PROSITE" id="PS51918"/>
    </source>
</evidence>
<keyword evidence="2" id="KW-0949">S-adenosyl-L-methionine</keyword>
<dbReference type="EMBL" id="JAUMVS010000041">
    <property type="protein sequence ID" value="MDO4841708.1"/>
    <property type="molecule type" value="Genomic_DNA"/>
</dbReference>
<dbReference type="SFLD" id="SFLDG01082">
    <property type="entry name" value="B12-binding_domain_containing"/>
    <property type="match status" value="1"/>
</dbReference>
<comment type="caution">
    <text evidence="7">The sequence shown here is derived from an EMBL/GenBank/DDBJ whole genome shotgun (WGS) entry which is preliminary data.</text>
</comment>
<evidence type="ECO:0000256" key="3">
    <source>
        <dbReference type="ARBA" id="ARBA00022723"/>
    </source>
</evidence>
<dbReference type="InterPro" id="IPR058240">
    <property type="entry name" value="rSAM_sf"/>
</dbReference>
<sequence>MDYEGRICRSPFERGAYMLPVMVGCTHNKCKFCGLFTHLKFRVLPFEQVKSEIEQTAAKGGNPERVFLGDGNAFSLKTEQLLQICECIKANFPNCTEINMDATVTSIARKSDEQLQQLYDAGIRHLYIGIESGLDDVLEFMIKDHNQAEAAEQVDRMKSVGMIFDAHVMSGVAGAGRGVENGIALAEFFNEHQPRHVCNFDMFLHKKSALGKDYEKGLFKPADAIERFEEVKAFIQTLKPAPGTSVKYDAIFEVPPARFMGELPADSEKLIRRLDAEIDKYKDEEPMYSLWD</sequence>
<dbReference type="SFLD" id="SFLDS00029">
    <property type="entry name" value="Radical_SAM"/>
    <property type="match status" value="1"/>
</dbReference>
<keyword evidence="3" id="KW-0479">Metal-binding</keyword>
<keyword evidence="4" id="KW-0408">Iron</keyword>
<evidence type="ECO:0000256" key="4">
    <source>
        <dbReference type="ARBA" id="ARBA00023004"/>
    </source>
</evidence>
<dbReference type="Proteomes" id="UP001168575">
    <property type="component" value="Unassembled WGS sequence"/>
</dbReference>
<comment type="cofactor">
    <cofactor evidence="1">
        <name>[4Fe-4S] cluster</name>
        <dbReference type="ChEBI" id="CHEBI:49883"/>
    </cofactor>
</comment>
<dbReference type="Gene3D" id="3.20.20.70">
    <property type="entry name" value="Aldolase class I"/>
    <property type="match status" value="1"/>
</dbReference>
<evidence type="ECO:0000313" key="7">
    <source>
        <dbReference type="EMBL" id="MDO4841708.1"/>
    </source>
</evidence>
<accession>A0AA43U5X3</accession>
<dbReference type="AlphaFoldDB" id="A0AA43U5X3"/>
<dbReference type="GO" id="GO:0003824">
    <property type="term" value="F:catalytic activity"/>
    <property type="evidence" value="ECO:0007669"/>
    <property type="project" value="InterPro"/>
</dbReference>
<dbReference type="Pfam" id="PF04055">
    <property type="entry name" value="Radical_SAM"/>
    <property type="match status" value="1"/>
</dbReference>
<feature type="domain" description="Radical SAM core" evidence="6">
    <location>
        <begin position="11"/>
        <end position="241"/>
    </location>
</feature>
<name>A0AA43U5X3_9ACTN</name>
<dbReference type="InterPro" id="IPR007197">
    <property type="entry name" value="rSAM"/>
</dbReference>
<protein>
    <submittedName>
        <fullName evidence="7">Radical SAM protein</fullName>
    </submittedName>
</protein>
<evidence type="ECO:0000313" key="8">
    <source>
        <dbReference type="Proteomes" id="UP001168575"/>
    </source>
</evidence>
<dbReference type="GO" id="GO:0046872">
    <property type="term" value="F:metal ion binding"/>
    <property type="evidence" value="ECO:0007669"/>
    <property type="project" value="UniProtKB-KW"/>
</dbReference>
<evidence type="ECO:0000256" key="5">
    <source>
        <dbReference type="ARBA" id="ARBA00023014"/>
    </source>
</evidence>